<evidence type="ECO:0000313" key="3">
    <source>
        <dbReference type="Proteomes" id="UP000807769"/>
    </source>
</evidence>
<feature type="compositionally biased region" description="Low complexity" evidence="1">
    <location>
        <begin position="288"/>
        <end position="311"/>
    </location>
</feature>
<sequence length="354" mass="37803">MAMDSSLDLNGLAKSLPAANLEKAEKDLLNNFKAAALSITTLYRSSRHASKRAYNAGYATACQDLMSMIQQGVSTGGVALSGSSNPAGDVMTIGRIMDWIEARMEAVKAREEEEDEDEDREKEKERTRGSVPASRPDTNKDSTPRHIFPGDTTRNTQQPGPSSSRLEQQTVAPAPLTPHSPYTVNISNVSNRQTSPTPSAVPPARQSSHPYAGQRLSKSRASGAKKDNSEAFPIGSPITACLTPSENLFRTPPVTAAASVTGDPAFSDYTAGAKRRHAVMMMLDSTAASGTTDSSSQGSSVSSTITSASGNTRRRTRSSRTSVLGTSHAQTQINLGDAMDVEDEGRERKRVARR</sequence>
<reference evidence="2" key="1">
    <citation type="journal article" date="2020" name="New Phytol.">
        <title>Comparative genomics reveals dynamic genome evolution in host specialist ectomycorrhizal fungi.</title>
        <authorList>
            <person name="Lofgren L.A."/>
            <person name="Nguyen N.H."/>
            <person name="Vilgalys R."/>
            <person name="Ruytinx J."/>
            <person name="Liao H.L."/>
            <person name="Branco S."/>
            <person name="Kuo A."/>
            <person name="LaButti K."/>
            <person name="Lipzen A."/>
            <person name="Andreopoulos W."/>
            <person name="Pangilinan J."/>
            <person name="Riley R."/>
            <person name="Hundley H."/>
            <person name="Na H."/>
            <person name="Barry K."/>
            <person name="Grigoriev I.V."/>
            <person name="Stajich J.E."/>
            <person name="Kennedy P.G."/>
        </authorList>
    </citation>
    <scope>NUCLEOTIDE SEQUENCE</scope>
    <source>
        <strain evidence="2">MN1</strain>
    </source>
</reference>
<dbReference type="PANTHER" id="PTHR38645">
    <property type="entry name" value="CHROMOSOME 9, WHOLE GENOME SHOTGUN SEQUENCE"/>
    <property type="match status" value="1"/>
</dbReference>
<dbReference type="PANTHER" id="PTHR38645:SF1">
    <property type="entry name" value="YALI0F12243P"/>
    <property type="match status" value="1"/>
</dbReference>
<dbReference type="EMBL" id="JABBWG010000035">
    <property type="protein sequence ID" value="KAG1809111.1"/>
    <property type="molecule type" value="Genomic_DNA"/>
</dbReference>
<feature type="region of interest" description="Disordered" evidence="1">
    <location>
        <begin position="107"/>
        <end position="239"/>
    </location>
</feature>
<protein>
    <submittedName>
        <fullName evidence="2">Uncharacterized protein</fullName>
    </submittedName>
</protein>
<evidence type="ECO:0000256" key="1">
    <source>
        <dbReference type="SAM" id="MobiDB-lite"/>
    </source>
</evidence>
<comment type="caution">
    <text evidence="2">The sequence shown here is derived from an EMBL/GenBank/DDBJ whole genome shotgun (WGS) entry which is preliminary data.</text>
</comment>
<feature type="compositionally biased region" description="Polar residues" evidence="1">
    <location>
        <begin position="180"/>
        <end position="198"/>
    </location>
</feature>
<dbReference type="AlphaFoldDB" id="A0A9P7E290"/>
<accession>A0A9P7E290</accession>
<dbReference type="OrthoDB" id="21418at2759"/>
<dbReference type="Proteomes" id="UP000807769">
    <property type="component" value="Unassembled WGS sequence"/>
</dbReference>
<keyword evidence="3" id="KW-1185">Reference proteome</keyword>
<dbReference type="GeneID" id="64634840"/>
<feature type="region of interest" description="Disordered" evidence="1">
    <location>
        <begin position="288"/>
        <end position="354"/>
    </location>
</feature>
<proteinExistence type="predicted"/>
<dbReference type="RefSeq" id="XP_041189020.1">
    <property type="nucleotide sequence ID" value="XM_041340824.1"/>
</dbReference>
<name>A0A9P7E290_9AGAM</name>
<organism evidence="2 3">
    <name type="scientific">Suillus subaureus</name>
    <dbReference type="NCBI Taxonomy" id="48587"/>
    <lineage>
        <taxon>Eukaryota</taxon>
        <taxon>Fungi</taxon>
        <taxon>Dikarya</taxon>
        <taxon>Basidiomycota</taxon>
        <taxon>Agaricomycotina</taxon>
        <taxon>Agaricomycetes</taxon>
        <taxon>Agaricomycetidae</taxon>
        <taxon>Boletales</taxon>
        <taxon>Suillineae</taxon>
        <taxon>Suillaceae</taxon>
        <taxon>Suillus</taxon>
    </lineage>
</organism>
<evidence type="ECO:0000313" key="2">
    <source>
        <dbReference type="EMBL" id="KAG1809111.1"/>
    </source>
</evidence>
<feature type="compositionally biased region" description="Polar residues" evidence="1">
    <location>
        <begin position="152"/>
        <end position="171"/>
    </location>
</feature>
<gene>
    <name evidence="2" type="ORF">BJ212DRAFT_1484610</name>
</gene>